<keyword evidence="4" id="KW-1133">Transmembrane helix</keyword>
<name>A0A420RC40_GIBIN</name>
<dbReference type="PANTHER" id="PTHR40275">
    <property type="entry name" value="SSL7038 PROTEIN"/>
    <property type="match status" value="1"/>
</dbReference>
<dbReference type="SUPFAM" id="SSF47413">
    <property type="entry name" value="lambda repressor-like DNA-binding domains"/>
    <property type="match status" value="1"/>
</dbReference>
<evidence type="ECO:0000256" key="1">
    <source>
        <dbReference type="ARBA" id="ARBA00009802"/>
    </source>
</evidence>
<keyword evidence="4" id="KW-0472">Membrane</keyword>
<evidence type="ECO:0000313" key="5">
    <source>
        <dbReference type="EMBL" id="RKL14571.1"/>
    </source>
</evidence>
<dbReference type="PANTHER" id="PTHR40275:SF1">
    <property type="entry name" value="SSL7038 PROTEIN"/>
    <property type="match status" value="1"/>
</dbReference>
<evidence type="ECO:0000313" key="6">
    <source>
        <dbReference type="Proteomes" id="UP000283569"/>
    </source>
</evidence>
<comment type="caution">
    <text evidence="5">The sequence shown here is derived from an EMBL/GenBank/DDBJ whole genome shotgun (WGS) entry which is preliminary data.</text>
</comment>
<dbReference type="Pfam" id="PF21716">
    <property type="entry name" value="dnstrm_HI1420"/>
    <property type="match status" value="1"/>
</dbReference>
<keyword evidence="4" id="KW-0812">Transmembrane</keyword>
<protein>
    <recommendedName>
        <fullName evidence="2">Multiprotein-bridging factor 1</fullName>
    </recommendedName>
</protein>
<dbReference type="InterPro" id="IPR014057">
    <property type="entry name" value="HI1420"/>
</dbReference>
<dbReference type="Proteomes" id="UP000283569">
    <property type="component" value="Unassembled WGS sequence"/>
</dbReference>
<reference evidence="5 6" key="1">
    <citation type="journal article" date="2018" name="Sci. Rep.">
        <title>Characterisation of pathogen-specific regions and novel effector candidates in Fusarium oxysporum f. sp. cepae.</title>
        <authorList>
            <person name="Armitage A.D."/>
            <person name="Taylor A."/>
            <person name="Sobczyk M.K."/>
            <person name="Baxter L."/>
            <person name="Greenfield B.P."/>
            <person name="Bates H.J."/>
            <person name="Wilson F."/>
            <person name="Jackson A.C."/>
            <person name="Ott S."/>
            <person name="Harrison R.J."/>
            <person name="Clarkson J.P."/>
        </authorList>
    </citation>
    <scope>NUCLEOTIDE SEQUENCE [LARGE SCALE GENOMIC DNA]</scope>
    <source>
        <strain evidence="5 6">Fp_A8</strain>
    </source>
</reference>
<feature type="non-terminal residue" evidence="5">
    <location>
        <position position="197"/>
    </location>
</feature>
<evidence type="ECO:0000256" key="2">
    <source>
        <dbReference type="ARBA" id="ARBA00014317"/>
    </source>
</evidence>
<dbReference type="AlphaFoldDB" id="A0A420RC40"/>
<gene>
    <name evidence="5" type="ORF">BFJ72_g15376</name>
</gene>
<dbReference type="CDD" id="cd00093">
    <property type="entry name" value="HTH_XRE"/>
    <property type="match status" value="1"/>
</dbReference>
<evidence type="ECO:0000256" key="3">
    <source>
        <dbReference type="ARBA" id="ARBA00035107"/>
    </source>
</evidence>
<dbReference type="InterPro" id="IPR001387">
    <property type="entry name" value="Cro/C1-type_HTH"/>
</dbReference>
<dbReference type="InterPro" id="IPR010982">
    <property type="entry name" value="Lambda_DNA-bd_dom_sf"/>
</dbReference>
<sequence>MPKFPEHRHALPRQLGSPFGVEGQGEALAALGDLAREHGLSALAAESGVTRLTLYKALSEEGNPKLDTFLAMLEGLGLRLQVHAPVNGFVCLMGHRAQVCNGFADLARLIYQRSGSRRTNVIFPIVANVSTAPAEMSSGPLKLMPFLANSAGGIDPGKLVLALTFASIAVLFIQFVIAKLVWRASTMQILKVGAISL</sequence>
<evidence type="ECO:0000256" key="4">
    <source>
        <dbReference type="SAM" id="Phobius"/>
    </source>
</evidence>
<proteinExistence type="inferred from homology"/>
<comment type="function">
    <text evidence="3">Transcriptional coactivator that stimulates GCN4-dependent transcriptional activity by bridging the DNA-binding region of GCN4 and TBP (SPT15), thereby recruiting TBP to GCN4-bound promoters. Involved in induction of the ribosome quality control (RQC) pathway; a pathway that degrades nascent peptide chains during problematic translation. Required to prevent stalled ribosomes from frameshifting.</text>
</comment>
<comment type="similarity">
    <text evidence="1">Belongs to the MBF1 family.</text>
</comment>
<feature type="transmembrane region" description="Helical" evidence="4">
    <location>
        <begin position="159"/>
        <end position="182"/>
    </location>
</feature>
<dbReference type="EMBL" id="MRDB01000421">
    <property type="protein sequence ID" value="RKL14571.1"/>
    <property type="molecule type" value="Genomic_DNA"/>
</dbReference>
<dbReference type="GO" id="GO:0003677">
    <property type="term" value="F:DNA binding"/>
    <property type="evidence" value="ECO:0007669"/>
    <property type="project" value="InterPro"/>
</dbReference>
<organism evidence="5 6">
    <name type="scientific">Gibberella intermedia</name>
    <name type="common">Bulb rot disease fungus</name>
    <name type="synonym">Fusarium proliferatum</name>
    <dbReference type="NCBI Taxonomy" id="948311"/>
    <lineage>
        <taxon>Eukaryota</taxon>
        <taxon>Fungi</taxon>
        <taxon>Dikarya</taxon>
        <taxon>Ascomycota</taxon>
        <taxon>Pezizomycotina</taxon>
        <taxon>Sordariomycetes</taxon>
        <taxon>Hypocreomycetidae</taxon>
        <taxon>Hypocreales</taxon>
        <taxon>Nectriaceae</taxon>
        <taxon>Fusarium</taxon>
        <taxon>Fusarium fujikuroi species complex</taxon>
    </lineage>
</organism>
<accession>A0A420RC40</accession>
<dbReference type="NCBIfam" id="TIGR02684">
    <property type="entry name" value="dnstrm_HI1420"/>
    <property type="match status" value="1"/>
</dbReference>